<dbReference type="InterPro" id="IPR009739">
    <property type="entry name" value="LprI-like_N"/>
</dbReference>
<name>A0ABQ2F2G4_9DEIO</name>
<proteinExistence type="predicted"/>
<dbReference type="Pfam" id="PF07007">
    <property type="entry name" value="LprI"/>
    <property type="match status" value="1"/>
</dbReference>
<comment type="caution">
    <text evidence="2">The sequence shown here is derived from an EMBL/GenBank/DDBJ whole genome shotgun (WGS) entry which is preliminary data.</text>
</comment>
<evidence type="ECO:0000259" key="1">
    <source>
        <dbReference type="Pfam" id="PF07007"/>
    </source>
</evidence>
<dbReference type="PANTHER" id="PTHR39176:SF1">
    <property type="entry name" value="PERIPLASMIC PROTEIN"/>
    <property type="match status" value="1"/>
</dbReference>
<protein>
    <recommendedName>
        <fullName evidence="1">Lysozyme inhibitor LprI-like N-terminal domain-containing protein</fullName>
    </recommendedName>
</protein>
<organism evidence="2 3">
    <name type="scientific">Deinococcus malanensis</name>
    <dbReference type="NCBI Taxonomy" id="1706855"/>
    <lineage>
        <taxon>Bacteria</taxon>
        <taxon>Thermotogati</taxon>
        <taxon>Deinococcota</taxon>
        <taxon>Deinococci</taxon>
        <taxon>Deinococcales</taxon>
        <taxon>Deinococcaceae</taxon>
        <taxon>Deinococcus</taxon>
    </lineage>
</organism>
<dbReference type="PANTHER" id="PTHR39176">
    <property type="entry name" value="PERIPLASMIC PROTEIN-RELATED"/>
    <property type="match status" value="1"/>
</dbReference>
<dbReference type="Proteomes" id="UP000647587">
    <property type="component" value="Unassembled WGS sequence"/>
</dbReference>
<accession>A0ABQ2F2G4</accession>
<evidence type="ECO:0000313" key="3">
    <source>
        <dbReference type="Proteomes" id="UP000647587"/>
    </source>
</evidence>
<keyword evidence="3" id="KW-1185">Reference proteome</keyword>
<dbReference type="Gene3D" id="1.20.1270.180">
    <property type="match status" value="1"/>
</dbReference>
<feature type="domain" description="Lysozyme inhibitor LprI-like N-terminal" evidence="1">
    <location>
        <begin position="50"/>
        <end position="130"/>
    </location>
</feature>
<reference evidence="3" key="1">
    <citation type="journal article" date="2019" name="Int. J. Syst. Evol. Microbiol.">
        <title>The Global Catalogue of Microorganisms (GCM) 10K type strain sequencing project: providing services to taxonomists for standard genome sequencing and annotation.</title>
        <authorList>
            <consortium name="The Broad Institute Genomics Platform"/>
            <consortium name="The Broad Institute Genome Sequencing Center for Infectious Disease"/>
            <person name="Wu L."/>
            <person name="Ma J."/>
        </authorList>
    </citation>
    <scope>NUCLEOTIDE SEQUENCE [LARGE SCALE GENOMIC DNA]</scope>
    <source>
        <strain evidence="3">JCM 30331</strain>
    </source>
</reference>
<dbReference type="EMBL" id="BMPP01000035">
    <property type="protein sequence ID" value="GGK42779.1"/>
    <property type="molecule type" value="Genomic_DNA"/>
</dbReference>
<gene>
    <name evidence="2" type="ORF">GCM10008955_40730</name>
</gene>
<dbReference type="RefSeq" id="WP_229780947.1">
    <property type="nucleotide sequence ID" value="NZ_BMPP01000035.1"/>
</dbReference>
<evidence type="ECO:0000313" key="2">
    <source>
        <dbReference type="EMBL" id="GGK42779.1"/>
    </source>
</evidence>
<sequence>MSKKMQCSDAPLSPSASLFRPETWRVALLVVGAGLLSSAGAQSNCDTPGNTFDEVYCLSKVLVKADDELNAVYGKLLKRLPAAAQVNLRQTQRSWLARRDSECTGRDSRLGEVIYTGCAVDMTVQRVNFLNARYRECMSSGCQPSKLRR</sequence>